<reference evidence="5" key="1">
    <citation type="submission" date="2016-10" db="EMBL/GenBank/DDBJ databases">
        <authorList>
            <person name="Varghese N."/>
            <person name="Submissions S."/>
        </authorList>
    </citation>
    <scope>NUCLEOTIDE SEQUENCE [LARGE SCALE GENOMIC DNA]</scope>
    <source>
        <strain evidence="5">CGMCC 1.12397</strain>
    </source>
</reference>
<evidence type="ECO:0000313" key="3">
    <source>
        <dbReference type="EMBL" id="RDI70629.1"/>
    </source>
</evidence>
<reference evidence="4" key="2">
    <citation type="submission" date="2016-10" db="EMBL/GenBank/DDBJ databases">
        <authorList>
            <person name="de Groot N.N."/>
        </authorList>
    </citation>
    <scope>NUCLEOTIDE SEQUENCE [LARGE SCALE GENOMIC DNA]</scope>
    <source>
        <strain evidence="4">CGMCC 1.12397</strain>
    </source>
</reference>
<proteinExistence type="predicted"/>
<keyword evidence="2" id="KW-1133">Transmembrane helix</keyword>
<dbReference type="Pfam" id="PF26007">
    <property type="entry name" value="DUF8000"/>
    <property type="match status" value="1"/>
</dbReference>
<keyword evidence="6" id="KW-1185">Reference proteome</keyword>
<keyword evidence="2" id="KW-0812">Transmembrane</keyword>
<sequence length="107" mass="11353">MGRSIDISGGWLSRILYAFQLVALLLALFFVVPSLGDAAGALLGLLFALLVVAIVIGARRSADGDGGNHLGTAEDITYDPFGDPGQAARERWEKAVRRLPGGDDERD</sequence>
<dbReference type="EMBL" id="FNKQ01000002">
    <property type="protein sequence ID" value="SDQ46601.1"/>
    <property type="molecule type" value="Genomic_DNA"/>
</dbReference>
<accession>A0A1H1B496</accession>
<dbReference type="Proteomes" id="UP000199289">
    <property type="component" value="Unassembled WGS sequence"/>
</dbReference>
<evidence type="ECO:0000313" key="4">
    <source>
        <dbReference type="EMBL" id="SDQ46601.1"/>
    </source>
</evidence>
<name>A0A1H1B496_9EURY</name>
<feature type="transmembrane region" description="Helical" evidence="2">
    <location>
        <begin position="12"/>
        <end position="32"/>
    </location>
</feature>
<evidence type="ECO:0000256" key="2">
    <source>
        <dbReference type="SAM" id="Phobius"/>
    </source>
</evidence>
<reference evidence="3 6" key="3">
    <citation type="submission" date="2018-07" db="EMBL/GenBank/DDBJ databases">
        <title>Genome sequence of extremly halophilic archaeon Halopelagius longus strain BC12-B1.</title>
        <authorList>
            <person name="Zhang X."/>
        </authorList>
    </citation>
    <scope>NUCLEOTIDE SEQUENCE [LARGE SCALE GENOMIC DNA]</scope>
    <source>
        <strain evidence="3 6">BC12-B1</strain>
    </source>
</reference>
<dbReference type="Proteomes" id="UP000255421">
    <property type="component" value="Unassembled WGS sequence"/>
</dbReference>
<protein>
    <submittedName>
        <fullName evidence="4">Uncharacterized protein</fullName>
    </submittedName>
</protein>
<feature type="region of interest" description="Disordered" evidence="1">
    <location>
        <begin position="62"/>
        <end position="86"/>
    </location>
</feature>
<organism evidence="4 5">
    <name type="scientific">Halopelagius longus</name>
    <dbReference type="NCBI Taxonomy" id="1236180"/>
    <lineage>
        <taxon>Archaea</taxon>
        <taxon>Methanobacteriati</taxon>
        <taxon>Methanobacteriota</taxon>
        <taxon>Stenosarchaea group</taxon>
        <taxon>Halobacteria</taxon>
        <taxon>Halobacteriales</taxon>
        <taxon>Haloferacaceae</taxon>
    </lineage>
</organism>
<dbReference type="RefSeq" id="WP_092535602.1">
    <property type="nucleotide sequence ID" value="NZ_FNKQ01000002.1"/>
</dbReference>
<feature type="transmembrane region" description="Helical" evidence="2">
    <location>
        <begin position="38"/>
        <end position="58"/>
    </location>
</feature>
<dbReference type="OrthoDB" id="293379at2157"/>
<dbReference type="AlphaFoldDB" id="A0A1H1B496"/>
<keyword evidence="2" id="KW-0472">Membrane</keyword>
<evidence type="ECO:0000313" key="5">
    <source>
        <dbReference type="Proteomes" id="UP000199289"/>
    </source>
</evidence>
<gene>
    <name evidence="3" type="ORF">DWB78_02205</name>
    <name evidence="4" type="ORF">SAMN05216278_1624</name>
</gene>
<evidence type="ECO:0000256" key="1">
    <source>
        <dbReference type="SAM" id="MobiDB-lite"/>
    </source>
</evidence>
<dbReference type="InterPro" id="IPR058313">
    <property type="entry name" value="DUF8000"/>
</dbReference>
<dbReference type="EMBL" id="QQST01000001">
    <property type="protein sequence ID" value="RDI70629.1"/>
    <property type="molecule type" value="Genomic_DNA"/>
</dbReference>
<evidence type="ECO:0000313" key="6">
    <source>
        <dbReference type="Proteomes" id="UP000255421"/>
    </source>
</evidence>